<evidence type="ECO:0000256" key="11">
    <source>
        <dbReference type="ARBA" id="ARBA00023316"/>
    </source>
</evidence>
<dbReference type="AlphaFoldDB" id="A0A7X2V591"/>
<keyword evidence="8 12" id="KW-0133">Cell shape</keyword>
<dbReference type="GO" id="GO:0008360">
    <property type="term" value="P:regulation of cell shape"/>
    <property type="evidence" value="ECO:0007669"/>
    <property type="project" value="UniProtKB-KW"/>
</dbReference>
<protein>
    <recommendedName>
        <fullName evidence="12">UDP-N-acetylmuramyl-tripeptide synthetase</fullName>
        <ecNumber evidence="12">6.3.2.-</ecNumber>
    </recommendedName>
    <alternativeName>
        <fullName evidence="12">UDP-MurNAc-tripeptide synthetase</fullName>
    </alternativeName>
</protein>
<reference evidence="17 18" key="1">
    <citation type="journal article" date="2017" name="Int. J. Syst. Evol. Microbiol.">
        <title>Bacillus mangrovi sp. nov., isolated from a sediment sample from a mangrove forest.</title>
        <authorList>
            <person name="Gupta V."/>
            <person name="Singh P.K."/>
            <person name="Korpole S."/>
            <person name="Tanuku N.R.S."/>
            <person name="Pinnaka A.K."/>
        </authorList>
    </citation>
    <scope>NUCLEOTIDE SEQUENCE [LARGE SCALE GENOMIC DNA]</scope>
    <source>
        <strain evidence="17 18">KCTC 33872</strain>
    </source>
</reference>
<dbReference type="Pfam" id="PF01225">
    <property type="entry name" value="Mur_ligase"/>
    <property type="match status" value="1"/>
</dbReference>
<dbReference type="SUPFAM" id="SSF53244">
    <property type="entry name" value="MurD-like peptide ligases, peptide-binding domain"/>
    <property type="match status" value="1"/>
</dbReference>
<dbReference type="Pfam" id="PF02875">
    <property type="entry name" value="Mur_ligase_C"/>
    <property type="match status" value="1"/>
</dbReference>
<feature type="binding site" evidence="12">
    <location>
        <position position="197"/>
    </location>
    <ligand>
        <name>UDP-N-acetyl-alpha-D-muramoyl-L-alanyl-D-glutamate</name>
        <dbReference type="ChEBI" id="CHEBI:83900"/>
    </ligand>
</feature>
<evidence type="ECO:0000256" key="13">
    <source>
        <dbReference type="RuleBase" id="RU004135"/>
    </source>
</evidence>
<feature type="binding site" evidence="12">
    <location>
        <begin position="117"/>
        <end position="123"/>
    </location>
    <ligand>
        <name>ATP</name>
        <dbReference type="ChEBI" id="CHEBI:30616"/>
    </ligand>
</feature>
<dbReference type="Pfam" id="PF08245">
    <property type="entry name" value="Mur_ligase_M"/>
    <property type="match status" value="1"/>
</dbReference>
<accession>A0A7X2V591</accession>
<dbReference type="EC" id="6.3.2.-" evidence="12"/>
<name>A0A7X2V591_9BACI</name>
<dbReference type="InterPro" id="IPR018109">
    <property type="entry name" value="Folylpolyglutamate_synth_CS"/>
</dbReference>
<keyword evidence="5 12" id="KW-0132">Cell division</keyword>
<keyword evidence="4 12" id="KW-0436">Ligase</keyword>
<dbReference type="InterPro" id="IPR013221">
    <property type="entry name" value="Mur_ligase_cen"/>
</dbReference>
<dbReference type="NCBIfam" id="NF001126">
    <property type="entry name" value="PRK00139.1-4"/>
    <property type="match status" value="1"/>
</dbReference>
<dbReference type="GO" id="GO:0004326">
    <property type="term" value="F:tetrahydrofolylpolyglutamate synthase activity"/>
    <property type="evidence" value="ECO:0007669"/>
    <property type="project" value="InterPro"/>
</dbReference>
<evidence type="ECO:0000256" key="6">
    <source>
        <dbReference type="ARBA" id="ARBA00022741"/>
    </source>
</evidence>
<evidence type="ECO:0000256" key="10">
    <source>
        <dbReference type="ARBA" id="ARBA00023306"/>
    </source>
</evidence>
<evidence type="ECO:0000313" key="17">
    <source>
        <dbReference type="EMBL" id="MTH53956.1"/>
    </source>
</evidence>
<keyword evidence="11 12" id="KW-0961">Cell wall biogenesis/degradation</keyword>
<dbReference type="RefSeq" id="WP_155112485.1">
    <property type="nucleotide sequence ID" value="NZ_WMIB01000010.1"/>
</dbReference>
<evidence type="ECO:0000256" key="2">
    <source>
        <dbReference type="ARBA" id="ARBA00005898"/>
    </source>
</evidence>
<keyword evidence="12" id="KW-0460">Magnesium</keyword>
<keyword evidence="9 12" id="KW-0573">Peptidoglycan synthesis</keyword>
<evidence type="ECO:0000256" key="3">
    <source>
        <dbReference type="ARBA" id="ARBA00022490"/>
    </source>
</evidence>
<dbReference type="GO" id="GO:0009252">
    <property type="term" value="P:peptidoglycan biosynthetic process"/>
    <property type="evidence" value="ECO:0007669"/>
    <property type="project" value="UniProtKB-UniRule"/>
</dbReference>
<comment type="PTM">
    <text evidence="12">Carboxylation is probably crucial for Mg(2+) binding and, consequently, for the gamma-phosphate positioning of ATP.</text>
</comment>
<keyword evidence="18" id="KW-1185">Reference proteome</keyword>
<organism evidence="17 18">
    <name type="scientific">Metabacillus mangrovi</name>
    <dbReference type="NCBI Taxonomy" id="1491830"/>
    <lineage>
        <taxon>Bacteria</taxon>
        <taxon>Bacillati</taxon>
        <taxon>Bacillota</taxon>
        <taxon>Bacilli</taxon>
        <taxon>Bacillales</taxon>
        <taxon>Bacillaceae</taxon>
        <taxon>Metabacillus</taxon>
    </lineage>
</organism>
<keyword evidence="6 12" id="KW-0547">Nucleotide-binding</keyword>
<dbReference type="Gene3D" id="3.40.1190.10">
    <property type="entry name" value="Mur-like, catalytic domain"/>
    <property type="match status" value="1"/>
</dbReference>
<dbReference type="InterPro" id="IPR036615">
    <property type="entry name" value="Mur_ligase_C_dom_sf"/>
</dbReference>
<comment type="function">
    <text evidence="12">Catalyzes the addition of an amino acid to the nucleotide precursor UDP-N-acetylmuramoyl-L-alanyl-D-glutamate (UMAG) in the biosynthesis of bacterial cell-wall peptidoglycan.</text>
</comment>
<sequence length="504" mass="55613">MNIYAEQHRTLGIEKVWGNPDKEISAIYYDSRQVQTGTLFVCIKGENHDGHAYIHEAVLGGAAVIAGDDAAKLEEHAHLYPDTAFIYVKDARSFLAAASILFYKRVHEQIITVGVTGTNGKTTVAAYVKSLMNNIGVPSGYIGTIGMYSSKGKLDFSQTTPTTPESLDMHTIFSELYSKGDRLAAIEVTSVALEQKRVEGIQFDVAIHTNLTPEHLEFHHTFEKYKEAKLKLFRQAKKAVVNIDDEGMASDILETFKGPLLTYSLNPNSTADIKAANIKMSSKGTSFDLIAGQTIYHTEAPVFGHYNIANLLAAICTGLHEGYQLPDLLLAAESIENPEGRMEVLHEYGNRTIILDYAHTPPALINLLKEVKKMPHRRLIVMICGIGIRDREKMPKMARVIEGQADEIIVSVDHPGFNNPMDIVTQVMTGFNNPHARNIHKAPTRHEGVLTALDLSSEQDLIVLTSGCINGAQIVKGKKIPHSDRAIIHEYFDETVAAKQIGVM</sequence>
<comment type="pathway">
    <text evidence="1 12 13">Cell wall biogenesis; peptidoglycan biosynthesis.</text>
</comment>
<dbReference type="GO" id="GO:0000287">
    <property type="term" value="F:magnesium ion binding"/>
    <property type="evidence" value="ECO:0007669"/>
    <property type="project" value="UniProtKB-UniRule"/>
</dbReference>
<evidence type="ECO:0000259" key="14">
    <source>
        <dbReference type="Pfam" id="PF01225"/>
    </source>
</evidence>
<dbReference type="InterPro" id="IPR000713">
    <property type="entry name" value="Mur_ligase_N"/>
</dbReference>
<dbReference type="GO" id="GO:0051301">
    <property type="term" value="P:cell division"/>
    <property type="evidence" value="ECO:0007669"/>
    <property type="project" value="UniProtKB-KW"/>
</dbReference>
<comment type="similarity">
    <text evidence="2 12">Belongs to the MurCDEF family. MurE subfamily.</text>
</comment>
<dbReference type="PANTHER" id="PTHR23135">
    <property type="entry name" value="MUR LIGASE FAMILY MEMBER"/>
    <property type="match status" value="1"/>
</dbReference>
<dbReference type="EMBL" id="WMIB01000010">
    <property type="protein sequence ID" value="MTH53956.1"/>
    <property type="molecule type" value="Genomic_DNA"/>
</dbReference>
<comment type="subcellular location">
    <subcellularLocation>
        <location evidence="12 13">Cytoplasm</location>
    </subcellularLocation>
</comment>
<feature type="domain" description="Mur ligase central" evidence="16">
    <location>
        <begin position="115"/>
        <end position="317"/>
    </location>
</feature>
<dbReference type="OrthoDB" id="9800958at2"/>
<comment type="caution">
    <text evidence="17">The sequence shown here is derived from an EMBL/GenBank/DDBJ whole genome shotgun (WGS) entry which is preliminary data.</text>
</comment>
<comment type="cofactor">
    <cofactor evidence="12">
        <name>Mg(2+)</name>
        <dbReference type="ChEBI" id="CHEBI:18420"/>
    </cofactor>
</comment>
<evidence type="ECO:0000256" key="9">
    <source>
        <dbReference type="ARBA" id="ARBA00022984"/>
    </source>
</evidence>
<dbReference type="PANTHER" id="PTHR23135:SF4">
    <property type="entry name" value="UDP-N-ACETYLMURAMOYL-L-ALANYL-D-GLUTAMATE--2,6-DIAMINOPIMELATE LIGASE MURE HOMOLOG, CHLOROPLASTIC"/>
    <property type="match status" value="1"/>
</dbReference>
<dbReference type="Gene3D" id="3.40.1390.10">
    <property type="entry name" value="MurE/MurF, N-terminal domain"/>
    <property type="match status" value="1"/>
</dbReference>
<evidence type="ECO:0000259" key="15">
    <source>
        <dbReference type="Pfam" id="PF02875"/>
    </source>
</evidence>
<dbReference type="InterPro" id="IPR005761">
    <property type="entry name" value="UDP-N-AcMur-Glu-dNH2Pim_ligase"/>
</dbReference>
<dbReference type="GO" id="GO:0071555">
    <property type="term" value="P:cell wall organization"/>
    <property type="evidence" value="ECO:0007669"/>
    <property type="project" value="UniProtKB-KW"/>
</dbReference>
<dbReference type="PROSITE" id="PS01011">
    <property type="entry name" value="FOLYLPOLYGLU_SYNT_1"/>
    <property type="match status" value="1"/>
</dbReference>
<evidence type="ECO:0000256" key="1">
    <source>
        <dbReference type="ARBA" id="ARBA00004752"/>
    </source>
</evidence>
<feature type="modified residue" description="N6-carboxylysine" evidence="12">
    <location>
        <position position="229"/>
    </location>
</feature>
<evidence type="ECO:0000256" key="8">
    <source>
        <dbReference type="ARBA" id="ARBA00022960"/>
    </source>
</evidence>
<feature type="binding site" evidence="12">
    <location>
        <position position="195"/>
    </location>
    <ligand>
        <name>UDP-N-acetyl-alpha-D-muramoyl-L-alanyl-D-glutamate</name>
        <dbReference type="ChEBI" id="CHEBI:83900"/>
    </ligand>
</feature>
<dbReference type="InterPro" id="IPR004101">
    <property type="entry name" value="Mur_ligase_C"/>
</dbReference>
<feature type="domain" description="Mur ligase C-terminal" evidence="15">
    <location>
        <begin position="340"/>
        <end position="466"/>
    </location>
</feature>
<dbReference type="Gene3D" id="3.90.190.20">
    <property type="entry name" value="Mur ligase, C-terminal domain"/>
    <property type="match status" value="1"/>
</dbReference>
<evidence type="ECO:0000256" key="5">
    <source>
        <dbReference type="ARBA" id="ARBA00022618"/>
    </source>
</evidence>
<comment type="caution">
    <text evidence="12">Lacks conserved residue(s) required for the propagation of feature annotation.</text>
</comment>
<dbReference type="SUPFAM" id="SSF53623">
    <property type="entry name" value="MurD-like peptide ligases, catalytic domain"/>
    <property type="match status" value="1"/>
</dbReference>
<dbReference type="SUPFAM" id="SSF63418">
    <property type="entry name" value="MurE/MurF N-terminal domain"/>
    <property type="match status" value="1"/>
</dbReference>
<dbReference type="GO" id="GO:0005524">
    <property type="term" value="F:ATP binding"/>
    <property type="evidence" value="ECO:0007669"/>
    <property type="project" value="UniProtKB-UniRule"/>
</dbReference>
<dbReference type="NCBIfam" id="TIGR01085">
    <property type="entry name" value="murE"/>
    <property type="match status" value="1"/>
</dbReference>
<keyword evidence="10 12" id="KW-0131">Cell cycle</keyword>
<dbReference type="Proteomes" id="UP000434639">
    <property type="component" value="Unassembled WGS sequence"/>
</dbReference>
<feature type="binding site" evidence="12">
    <location>
        <position position="189"/>
    </location>
    <ligand>
        <name>UDP-N-acetyl-alpha-D-muramoyl-L-alanyl-D-glutamate</name>
        <dbReference type="ChEBI" id="CHEBI:83900"/>
    </ligand>
</feature>
<evidence type="ECO:0000313" key="18">
    <source>
        <dbReference type="Proteomes" id="UP000434639"/>
    </source>
</evidence>
<proteinExistence type="inferred from homology"/>
<feature type="domain" description="Mur ligase N-terminal catalytic" evidence="14">
    <location>
        <begin position="23"/>
        <end position="102"/>
    </location>
</feature>
<feature type="binding site" evidence="12">
    <location>
        <begin position="162"/>
        <end position="163"/>
    </location>
    <ligand>
        <name>UDP-N-acetyl-alpha-D-muramoyl-L-alanyl-D-glutamate</name>
        <dbReference type="ChEBI" id="CHEBI:83900"/>
    </ligand>
</feature>
<dbReference type="InterPro" id="IPR035911">
    <property type="entry name" value="MurE/MurF_N"/>
</dbReference>
<feature type="binding site" evidence="12">
    <location>
        <position position="31"/>
    </location>
    <ligand>
        <name>UDP-N-acetyl-alpha-D-muramoyl-L-alanyl-D-glutamate</name>
        <dbReference type="ChEBI" id="CHEBI:83900"/>
    </ligand>
</feature>
<dbReference type="GO" id="GO:0005737">
    <property type="term" value="C:cytoplasm"/>
    <property type="evidence" value="ECO:0007669"/>
    <property type="project" value="UniProtKB-SubCell"/>
</dbReference>
<evidence type="ECO:0000259" key="16">
    <source>
        <dbReference type="Pfam" id="PF08245"/>
    </source>
</evidence>
<evidence type="ECO:0000256" key="4">
    <source>
        <dbReference type="ARBA" id="ARBA00022598"/>
    </source>
</evidence>
<dbReference type="InterPro" id="IPR036565">
    <property type="entry name" value="Mur-like_cat_sf"/>
</dbReference>
<dbReference type="UniPathway" id="UPA00219"/>
<keyword evidence="7 12" id="KW-0067">ATP-binding</keyword>
<evidence type="ECO:0000256" key="12">
    <source>
        <dbReference type="HAMAP-Rule" id="MF_00208"/>
    </source>
</evidence>
<gene>
    <name evidence="12" type="primary">murE</name>
    <name evidence="17" type="ORF">GKZ89_11115</name>
</gene>
<keyword evidence="3 12" id="KW-0963">Cytoplasm</keyword>
<evidence type="ECO:0000256" key="7">
    <source>
        <dbReference type="ARBA" id="ARBA00022840"/>
    </source>
</evidence>
<dbReference type="HAMAP" id="MF_00208">
    <property type="entry name" value="MurE"/>
    <property type="match status" value="1"/>
</dbReference>